<dbReference type="PRINTS" id="PR00080">
    <property type="entry name" value="SDRFAMILY"/>
</dbReference>
<evidence type="ECO:0000313" key="4">
    <source>
        <dbReference type="Proteomes" id="UP000249260"/>
    </source>
</evidence>
<proteinExistence type="inferred from homology"/>
<dbReference type="Gene3D" id="3.40.50.720">
    <property type="entry name" value="NAD(P)-binding Rossmann-like Domain"/>
    <property type="match status" value="1"/>
</dbReference>
<dbReference type="InterPro" id="IPR036291">
    <property type="entry name" value="NAD(P)-bd_dom_sf"/>
</dbReference>
<name>A0A328U1B8_9BACL</name>
<protein>
    <submittedName>
        <fullName evidence="3">Short-chain dehydrogenase</fullName>
    </submittedName>
</protein>
<dbReference type="PANTHER" id="PTHR43639:SF1">
    <property type="entry name" value="SHORT-CHAIN DEHYDROGENASE_REDUCTASE FAMILY PROTEIN"/>
    <property type="match status" value="1"/>
</dbReference>
<reference evidence="3 4" key="1">
    <citation type="submission" date="2018-06" db="EMBL/GenBank/DDBJ databases">
        <title>Paenibacillus montanisoli sp. nov., isolated from mountain area soil.</title>
        <authorList>
            <person name="Wu M."/>
        </authorList>
    </citation>
    <scope>NUCLEOTIDE SEQUENCE [LARGE SCALE GENOMIC DNA]</scope>
    <source>
        <strain evidence="3 4">RA17</strain>
    </source>
</reference>
<evidence type="ECO:0000313" key="3">
    <source>
        <dbReference type="EMBL" id="RAP76588.1"/>
    </source>
</evidence>
<dbReference type="PANTHER" id="PTHR43639">
    <property type="entry name" value="OXIDOREDUCTASE, SHORT-CHAIN DEHYDROGENASE/REDUCTASE FAMILY (AFU_ORTHOLOGUE AFUA_5G02870)"/>
    <property type="match status" value="1"/>
</dbReference>
<evidence type="ECO:0000256" key="1">
    <source>
        <dbReference type="ARBA" id="ARBA00006484"/>
    </source>
</evidence>
<dbReference type="Proteomes" id="UP000249260">
    <property type="component" value="Unassembled WGS sequence"/>
</dbReference>
<dbReference type="InterPro" id="IPR020904">
    <property type="entry name" value="Sc_DH/Rdtase_CS"/>
</dbReference>
<accession>A0A328U1B8</accession>
<organism evidence="3 4">
    <name type="scientific">Paenibacillus montanisoli</name>
    <dbReference type="NCBI Taxonomy" id="2081970"/>
    <lineage>
        <taxon>Bacteria</taxon>
        <taxon>Bacillati</taxon>
        <taxon>Bacillota</taxon>
        <taxon>Bacilli</taxon>
        <taxon>Bacillales</taxon>
        <taxon>Paenibacillaceae</taxon>
        <taxon>Paenibacillus</taxon>
    </lineage>
</organism>
<dbReference type="PROSITE" id="PS00061">
    <property type="entry name" value="ADH_SHORT"/>
    <property type="match status" value="1"/>
</dbReference>
<dbReference type="PRINTS" id="PR00081">
    <property type="entry name" value="GDHRDH"/>
</dbReference>
<evidence type="ECO:0000256" key="2">
    <source>
        <dbReference type="ARBA" id="ARBA00023002"/>
    </source>
</evidence>
<comment type="caution">
    <text evidence="3">The sequence shown here is derived from an EMBL/GenBank/DDBJ whole genome shotgun (WGS) entry which is preliminary data.</text>
</comment>
<dbReference type="Pfam" id="PF13561">
    <property type="entry name" value="adh_short_C2"/>
    <property type="match status" value="1"/>
</dbReference>
<dbReference type="OrthoDB" id="9775296at2"/>
<dbReference type="EMBL" id="QLUW01000002">
    <property type="protein sequence ID" value="RAP76588.1"/>
    <property type="molecule type" value="Genomic_DNA"/>
</dbReference>
<comment type="similarity">
    <text evidence="1">Belongs to the short-chain dehydrogenases/reductases (SDR) family.</text>
</comment>
<keyword evidence="4" id="KW-1185">Reference proteome</keyword>
<dbReference type="FunFam" id="3.40.50.720:FF:000084">
    <property type="entry name" value="Short-chain dehydrogenase reductase"/>
    <property type="match status" value="1"/>
</dbReference>
<dbReference type="InterPro" id="IPR002347">
    <property type="entry name" value="SDR_fam"/>
</dbReference>
<gene>
    <name evidence="3" type="ORF">DL346_14575</name>
</gene>
<dbReference type="SUPFAM" id="SSF51735">
    <property type="entry name" value="NAD(P)-binding Rossmann-fold domains"/>
    <property type="match status" value="1"/>
</dbReference>
<dbReference type="CDD" id="cd05233">
    <property type="entry name" value="SDR_c"/>
    <property type="match status" value="1"/>
</dbReference>
<dbReference type="GO" id="GO:0016491">
    <property type="term" value="F:oxidoreductase activity"/>
    <property type="evidence" value="ECO:0007669"/>
    <property type="project" value="UniProtKB-KW"/>
</dbReference>
<sequence>MIRWYHIIMEAVNVVTSLLSNQYAVISGASQGIGAEIAKVFASEGAAVILLARNETNLRQVADEINRSGGNAIAYPMDVSITDNWRKLSAFMKKKGLSCDILVNNAYWRKLVPIGQLSDEDWQQTLDVTLKSYFLGSREMIPFMLERNRGSIVNISSLQSHIPEPSFGAYAVAKGGVDALSRVLARDYAPVIRSNTIIAGAVDTPGFAEGDDFKRELGSRLPAGRIGYASEIAATALFLASSQSSFITGSEIHADGGRSIT</sequence>
<dbReference type="GO" id="GO:0008206">
    <property type="term" value="P:bile acid metabolic process"/>
    <property type="evidence" value="ECO:0007669"/>
    <property type="project" value="UniProtKB-ARBA"/>
</dbReference>
<dbReference type="AlphaFoldDB" id="A0A328U1B8"/>
<keyword evidence="2" id="KW-0560">Oxidoreductase</keyword>